<evidence type="ECO:0000313" key="3">
    <source>
        <dbReference type="Proteomes" id="UP000886822"/>
    </source>
</evidence>
<dbReference type="InterPro" id="IPR010982">
    <property type="entry name" value="Lambda_DNA-bd_dom_sf"/>
</dbReference>
<reference evidence="2" key="1">
    <citation type="journal article" date="2021" name="PeerJ">
        <title>Extensive microbial diversity within the chicken gut microbiome revealed by metagenomics and culture.</title>
        <authorList>
            <person name="Gilroy R."/>
            <person name="Ravi A."/>
            <person name="Getino M."/>
            <person name="Pursley I."/>
            <person name="Horton D.L."/>
            <person name="Alikhan N.F."/>
            <person name="Baker D."/>
            <person name="Gharbi K."/>
            <person name="Hall N."/>
            <person name="Watson M."/>
            <person name="Adriaenssens E.M."/>
            <person name="Foster-Nyarko E."/>
            <person name="Jarju S."/>
            <person name="Secka A."/>
            <person name="Antonio M."/>
            <person name="Oren A."/>
            <person name="Chaudhuri R.R."/>
            <person name="La Ragione R."/>
            <person name="Hildebrand F."/>
            <person name="Pallen M.J."/>
        </authorList>
    </citation>
    <scope>NUCLEOTIDE SEQUENCE</scope>
    <source>
        <strain evidence="2">CHK173-259</strain>
    </source>
</reference>
<dbReference type="Pfam" id="PF21259">
    <property type="entry name" value="Rgg_C"/>
    <property type="match status" value="1"/>
</dbReference>
<dbReference type="AlphaFoldDB" id="A0A9D1QQ41"/>
<dbReference type="EMBL" id="DXGJ01000016">
    <property type="protein sequence ID" value="HIW71297.1"/>
    <property type="molecule type" value="Genomic_DNA"/>
</dbReference>
<organism evidence="2 3">
    <name type="scientific">Candidatus Levilactobacillus faecigallinarum</name>
    <dbReference type="NCBI Taxonomy" id="2838638"/>
    <lineage>
        <taxon>Bacteria</taxon>
        <taxon>Bacillati</taxon>
        <taxon>Bacillota</taxon>
        <taxon>Bacilli</taxon>
        <taxon>Lactobacillales</taxon>
        <taxon>Lactobacillaceae</taxon>
        <taxon>Levilactobacillus</taxon>
    </lineage>
</organism>
<feature type="domain" description="HTH cro/C1-type" evidence="1">
    <location>
        <begin position="8"/>
        <end position="61"/>
    </location>
</feature>
<dbReference type="PROSITE" id="PS50943">
    <property type="entry name" value="HTH_CROC1"/>
    <property type="match status" value="1"/>
</dbReference>
<protein>
    <submittedName>
        <fullName evidence="2">Helix-turn-helix domain-containing protein</fullName>
    </submittedName>
</protein>
<dbReference type="InterPro" id="IPR001387">
    <property type="entry name" value="Cro/C1-type_HTH"/>
</dbReference>
<name>A0A9D1QQ41_9LACO</name>
<evidence type="ECO:0000313" key="2">
    <source>
        <dbReference type="EMBL" id="HIW71297.1"/>
    </source>
</evidence>
<proteinExistence type="predicted"/>
<dbReference type="Proteomes" id="UP000886822">
    <property type="component" value="Unassembled WGS sequence"/>
</dbReference>
<dbReference type="PANTHER" id="PTHR37038:SF12">
    <property type="entry name" value="TRANSCRIPTIONAL REGULATOR"/>
    <property type="match status" value="1"/>
</dbReference>
<dbReference type="Gene3D" id="1.25.40.10">
    <property type="entry name" value="Tetratricopeptide repeat domain"/>
    <property type="match status" value="1"/>
</dbReference>
<dbReference type="SUPFAM" id="SSF47413">
    <property type="entry name" value="lambda repressor-like DNA-binding domains"/>
    <property type="match status" value="1"/>
</dbReference>
<dbReference type="InterPro" id="IPR011990">
    <property type="entry name" value="TPR-like_helical_dom_sf"/>
</dbReference>
<dbReference type="Pfam" id="PF01381">
    <property type="entry name" value="HTH_3"/>
    <property type="match status" value="1"/>
</dbReference>
<dbReference type="InterPro" id="IPR010057">
    <property type="entry name" value="Transcription_activator_Rgg_C"/>
</dbReference>
<dbReference type="SMART" id="SM00530">
    <property type="entry name" value="HTH_XRE"/>
    <property type="match status" value="1"/>
</dbReference>
<dbReference type="InterPro" id="IPR053163">
    <property type="entry name" value="HTH-type_regulator_Rgg"/>
</dbReference>
<dbReference type="CDD" id="cd00093">
    <property type="entry name" value="HTH_XRE"/>
    <property type="match status" value="1"/>
</dbReference>
<comment type="caution">
    <text evidence="2">The sequence shown here is derived from an EMBL/GenBank/DDBJ whole genome shotgun (WGS) entry which is preliminary data.</text>
</comment>
<gene>
    <name evidence="2" type="ORF">H9875_01590</name>
</gene>
<reference evidence="2" key="2">
    <citation type="submission" date="2021-04" db="EMBL/GenBank/DDBJ databases">
        <authorList>
            <person name="Gilroy R."/>
        </authorList>
    </citation>
    <scope>NUCLEOTIDE SEQUENCE</scope>
    <source>
        <strain evidence="2">CHK173-259</strain>
    </source>
</reference>
<dbReference type="PANTHER" id="PTHR37038">
    <property type="entry name" value="TRANSCRIPTIONAL REGULATOR-RELATED"/>
    <property type="match status" value="1"/>
</dbReference>
<evidence type="ECO:0000259" key="1">
    <source>
        <dbReference type="PROSITE" id="PS50943"/>
    </source>
</evidence>
<accession>A0A9D1QQ41</accession>
<dbReference type="NCBIfam" id="TIGR01716">
    <property type="entry name" value="RGG_Cterm"/>
    <property type="match status" value="1"/>
</dbReference>
<sequence length="285" mass="32365">MLSTGETLRQIRQSKGLTLKEVASDQLSVAFLSKVERGDSDISLGRFENLLERLRTTYDKFSFIKHNLTLSPQITFWRQVATFVRSHNVYGLQRLYTAEKDLAANSQSPHFHNMIILHCHLCRLQSRQLPVAEVKVLHDFLFTIDSWGGYELGVFTHAMFLFPTDELQTLTQTALKKSQVYLDLPGYHDLLATLLGNALAQLLTHHQWAAAQRISVQAQHLIDFEDLSTEKSQILLLTAWLNQQHATGAITVPPETVIQACYDLAAPNWSNTLYEQLTTLNHSHA</sequence>
<dbReference type="GO" id="GO:0003677">
    <property type="term" value="F:DNA binding"/>
    <property type="evidence" value="ECO:0007669"/>
    <property type="project" value="InterPro"/>
</dbReference>